<proteinExistence type="predicted"/>
<dbReference type="PANTHER" id="PTHR11544">
    <property type="entry name" value="COLD SHOCK DOMAIN CONTAINING PROTEINS"/>
    <property type="match status" value="1"/>
</dbReference>
<dbReference type="PRINTS" id="PR00050">
    <property type="entry name" value="COLDSHOCK"/>
</dbReference>
<dbReference type="Pfam" id="PF00313">
    <property type="entry name" value="CSD"/>
    <property type="match status" value="2"/>
</dbReference>
<feature type="region of interest" description="Disordered" evidence="1">
    <location>
        <begin position="107"/>
        <end position="158"/>
    </location>
</feature>
<dbReference type="InterPro" id="IPR012340">
    <property type="entry name" value="NA-bd_OB-fold"/>
</dbReference>
<evidence type="ECO:0000313" key="5">
    <source>
        <dbReference type="Proteomes" id="UP000663829"/>
    </source>
</evidence>
<dbReference type="OrthoDB" id="422005at2759"/>
<dbReference type="AlphaFoldDB" id="A0A814NM90"/>
<dbReference type="InterPro" id="IPR050181">
    <property type="entry name" value="Cold_shock_domain"/>
</dbReference>
<dbReference type="PROSITE" id="PS00352">
    <property type="entry name" value="CSD_1"/>
    <property type="match status" value="2"/>
</dbReference>
<feature type="domain" description="CSD" evidence="2">
    <location>
        <begin position="157"/>
        <end position="221"/>
    </location>
</feature>
<dbReference type="GO" id="GO:0003676">
    <property type="term" value="F:nucleic acid binding"/>
    <property type="evidence" value="ECO:0007669"/>
    <property type="project" value="InterPro"/>
</dbReference>
<sequence>MGQTNSSSLLCQHYLRRQLYSTDAQPNVVSSQSQRQTGTVSKFFGEKGFGFITKADGSDIFVHYKNINRVGFKSLDEGQGVEFDVVVGQKGEEARDVTVISEPNFSNQKQQRSMFSEGDHGFGKGSSNNRSRGLNMGSGMETNSNSSQSQQTVPQGRHVGTVKRFSKEKGFGFIRKTDGTEIFVHFSNINRPGFKTLEENQQVEFEITQGQKGLEARDVTIREWNESEQK</sequence>
<dbReference type="SMART" id="SM00357">
    <property type="entry name" value="CSP"/>
    <property type="match status" value="2"/>
</dbReference>
<evidence type="ECO:0000313" key="3">
    <source>
        <dbReference type="EMBL" id="CAF1094888.1"/>
    </source>
</evidence>
<protein>
    <recommendedName>
        <fullName evidence="2">CSD domain-containing protein</fullName>
    </recommendedName>
</protein>
<evidence type="ECO:0000256" key="1">
    <source>
        <dbReference type="SAM" id="MobiDB-lite"/>
    </source>
</evidence>
<gene>
    <name evidence="3" type="ORF">GPM918_LOCUS18454</name>
    <name evidence="4" type="ORF">SRO942_LOCUS18451</name>
</gene>
<feature type="domain" description="CSD" evidence="2">
    <location>
        <begin position="35"/>
        <end position="99"/>
    </location>
</feature>
<dbReference type="Gene3D" id="2.40.50.140">
    <property type="entry name" value="Nucleic acid-binding proteins"/>
    <property type="match status" value="2"/>
</dbReference>
<evidence type="ECO:0000313" key="4">
    <source>
        <dbReference type="EMBL" id="CAF3860247.1"/>
    </source>
</evidence>
<dbReference type="InterPro" id="IPR019844">
    <property type="entry name" value="CSD_CS"/>
</dbReference>
<comment type="caution">
    <text evidence="3">The sequence shown here is derived from an EMBL/GenBank/DDBJ whole genome shotgun (WGS) entry which is preliminary data.</text>
</comment>
<dbReference type="EMBL" id="CAJOBC010005333">
    <property type="protein sequence ID" value="CAF3860247.1"/>
    <property type="molecule type" value="Genomic_DNA"/>
</dbReference>
<dbReference type="CDD" id="cd04458">
    <property type="entry name" value="CSP_CDS"/>
    <property type="match status" value="2"/>
</dbReference>
<dbReference type="PROSITE" id="PS51857">
    <property type="entry name" value="CSD_2"/>
    <property type="match status" value="2"/>
</dbReference>
<keyword evidence="5" id="KW-1185">Reference proteome</keyword>
<dbReference type="InterPro" id="IPR002059">
    <property type="entry name" value="CSP_DNA-bd"/>
</dbReference>
<dbReference type="EMBL" id="CAJNOQ010005333">
    <property type="protein sequence ID" value="CAF1094888.1"/>
    <property type="molecule type" value="Genomic_DNA"/>
</dbReference>
<name>A0A814NM90_9BILA</name>
<dbReference type="SUPFAM" id="SSF50249">
    <property type="entry name" value="Nucleic acid-binding proteins"/>
    <property type="match status" value="2"/>
</dbReference>
<dbReference type="Proteomes" id="UP000681722">
    <property type="component" value="Unassembled WGS sequence"/>
</dbReference>
<reference evidence="3" key="1">
    <citation type="submission" date="2021-02" db="EMBL/GenBank/DDBJ databases">
        <authorList>
            <person name="Nowell W R."/>
        </authorList>
    </citation>
    <scope>NUCLEOTIDE SEQUENCE</scope>
</reference>
<dbReference type="InterPro" id="IPR011129">
    <property type="entry name" value="CSD"/>
</dbReference>
<evidence type="ECO:0000259" key="2">
    <source>
        <dbReference type="PROSITE" id="PS51857"/>
    </source>
</evidence>
<dbReference type="Proteomes" id="UP000663829">
    <property type="component" value="Unassembled WGS sequence"/>
</dbReference>
<accession>A0A814NM90</accession>
<organism evidence="3 5">
    <name type="scientific">Didymodactylos carnosus</name>
    <dbReference type="NCBI Taxonomy" id="1234261"/>
    <lineage>
        <taxon>Eukaryota</taxon>
        <taxon>Metazoa</taxon>
        <taxon>Spiralia</taxon>
        <taxon>Gnathifera</taxon>
        <taxon>Rotifera</taxon>
        <taxon>Eurotatoria</taxon>
        <taxon>Bdelloidea</taxon>
        <taxon>Philodinida</taxon>
        <taxon>Philodinidae</taxon>
        <taxon>Didymodactylos</taxon>
    </lineage>
</organism>